<evidence type="ECO:0000313" key="4">
    <source>
        <dbReference type="Proteomes" id="UP001310594"/>
    </source>
</evidence>
<dbReference type="Pfam" id="PF11001">
    <property type="entry name" value="AFUB_07903_YDR124W_hel"/>
    <property type="match status" value="1"/>
</dbReference>
<reference evidence="3" key="1">
    <citation type="submission" date="2023-08" db="EMBL/GenBank/DDBJ databases">
        <title>Black Yeasts Isolated from many extreme environments.</title>
        <authorList>
            <person name="Coleine C."/>
            <person name="Stajich J.E."/>
            <person name="Selbmann L."/>
        </authorList>
    </citation>
    <scope>NUCLEOTIDE SEQUENCE</scope>
    <source>
        <strain evidence="3">CCFEE 5810</strain>
    </source>
</reference>
<name>A0AAN7VMS3_9PEZI</name>
<feature type="domain" description="Subtelomeric hrmA-associated cluster protein AFUB-079030/YDR124W-like helical bundle" evidence="2">
    <location>
        <begin position="142"/>
        <end position="292"/>
    </location>
</feature>
<protein>
    <recommendedName>
        <fullName evidence="2">Subtelomeric hrmA-associated cluster protein AFUB-079030/YDR124W-like helical bundle domain-containing protein</fullName>
    </recommendedName>
</protein>
<dbReference type="PANTHER" id="PTHR36102">
    <property type="entry name" value="CHROMOSOME 10, WHOLE GENOME SHOTGUN SEQUENCE"/>
    <property type="match status" value="1"/>
</dbReference>
<comment type="caution">
    <text evidence="3">The sequence shown here is derived from an EMBL/GenBank/DDBJ whole genome shotgun (WGS) entry which is preliminary data.</text>
</comment>
<feature type="region of interest" description="Disordered" evidence="1">
    <location>
        <begin position="313"/>
        <end position="386"/>
    </location>
</feature>
<organism evidence="3 4">
    <name type="scientific">Elasticomyces elasticus</name>
    <dbReference type="NCBI Taxonomy" id="574655"/>
    <lineage>
        <taxon>Eukaryota</taxon>
        <taxon>Fungi</taxon>
        <taxon>Dikarya</taxon>
        <taxon>Ascomycota</taxon>
        <taxon>Pezizomycotina</taxon>
        <taxon>Dothideomycetes</taxon>
        <taxon>Dothideomycetidae</taxon>
        <taxon>Mycosphaerellales</taxon>
        <taxon>Teratosphaeriaceae</taxon>
        <taxon>Elasticomyces</taxon>
    </lineage>
</organism>
<dbReference type="InterPro" id="IPR021264">
    <property type="entry name" value="AFUB_079030/YDR124W-like"/>
</dbReference>
<dbReference type="InterPro" id="IPR047092">
    <property type="entry name" value="AFUB_07903/YDR124W-like_hel"/>
</dbReference>
<evidence type="ECO:0000256" key="1">
    <source>
        <dbReference type="SAM" id="MobiDB-lite"/>
    </source>
</evidence>
<dbReference type="PANTHER" id="PTHR36102:SF1">
    <property type="entry name" value="YDR124W-LIKE HELICAL BUNDLE DOMAIN-CONTAINING PROTEIN"/>
    <property type="match status" value="1"/>
</dbReference>
<sequence length="571" mass="65275">MVNPGRNQPTKAKALRKLGEAYTVEELTRLLPGRRQSAQGHNVVPSTLENDFQYATDAFAHGRAAMDHGSNDSKAPMLGHGVGLDVAMMDRPPRARRQLERQSLLSRYPENLAPSSLSRIDDDDDDDDTLSTLEPPMQSFKMHEEVKVKEFLLERIDALQQLSLKHICKEWIKVICPKKQANYPYRNTKIEKPEVPGWWPDEDLCEWREPDHVKKDARNKLVLHLLRLRPTAAQLKEWNGDNFQESDMHKFEDWTTFLESVLPDLDKILPVTEARVHKRRQLLKEIYTVARMEEEWKKWGMNGQYHYKEEASAVVPMKRRRRAVSTSSTHVAGGEDLEPRTSPQLRDEQPVKRPRRQAEQIVATPSSTMGSEVDPTGHPFSPKTSRGLARRMSSVTLKQQSTAPTPAHHDVEQLDVKPALMKWCGTQTTEPTVYGDVGLAPPRRSSWVRRNAVHGTALPQYDEKVGRYPQFHQHPRPQWTGPDFSPATSFGSSSTEQTLPPTMYQEYPHTPLIHAGIHDYGHQVPQMQHYVQAFSAEVPEPQFDTVPNTPVFSGMPLTYPMLSQDYQQPYM</sequence>
<dbReference type="AlphaFoldDB" id="A0AAN7VMS3"/>
<dbReference type="Proteomes" id="UP001310594">
    <property type="component" value="Unassembled WGS sequence"/>
</dbReference>
<gene>
    <name evidence="3" type="ORF">LTR97_011578</name>
</gene>
<evidence type="ECO:0000313" key="3">
    <source>
        <dbReference type="EMBL" id="KAK5691584.1"/>
    </source>
</evidence>
<proteinExistence type="predicted"/>
<evidence type="ECO:0000259" key="2">
    <source>
        <dbReference type="Pfam" id="PF11001"/>
    </source>
</evidence>
<dbReference type="EMBL" id="JAVRQU010000021">
    <property type="protein sequence ID" value="KAK5691584.1"/>
    <property type="molecule type" value="Genomic_DNA"/>
</dbReference>
<feature type="region of interest" description="Disordered" evidence="1">
    <location>
        <begin position="101"/>
        <end position="134"/>
    </location>
</feature>
<accession>A0AAN7VMS3</accession>